<name>A0A0H5QXC5_9EUKA</name>
<dbReference type="AlphaFoldDB" id="A0A0H5QXC5"/>
<reference evidence="1" key="1">
    <citation type="submission" date="2015-04" db="EMBL/GenBank/DDBJ databases">
        <title>The genome sequence of the plant pathogenic Rhizarian Plasmodiophora brassicae reveals insights in its biotrophic life cycle and the origin of chitin synthesis.</title>
        <authorList>
            <person name="Schwelm A."/>
            <person name="Fogelqvist J."/>
            <person name="Knaust A."/>
            <person name="Julke S."/>
            <person name="Lilja T."/>
            <person name="Dhandapani V."/>
            <person name="Bonilla-Rosso G."/>
            <person name="Karlsson M."/>
            <person name="Shevchenko A."/>
            <person name="Choi S.R."/>
            <person name="Kim H.G."/>
            <person name="Park J.Y."/>
            <person name="Lim Y.P."/>
            <person name="Ludwig-Muller J."/>
            <person name="Dixelius C."/>
        </authorList>
    </citation>
    <scope>NUCLEOTIDE SEQUENCE</scope>
    <source>
        <tissue evidence="1">Potato root galls</tissue>
    </source>
</reference>
<accession>A0A0H5QXC5</accession>
<evidence type="ECO:0000313" key="1">
    <source>
        <dbReference type="EMBL" id="CRZ06271.1"/>
    </source>
</evidence>
<organism evidence="1">
    <name type="scientific">Spongospora subterranea</name>
    <dbReference type="NCBI Taxonomy" id="70186"/>
    <lineage>
        <taxon>Eukaryota</taxon>
        <taxon>Sar</taxon>
        <taxon>Rhizaria</taxon>
        <taxon>Endomyxa</taxon>
        <taxon>Phytomyxea</taxon>
        <taxon>Plasmodiophorida</taxon>
        <taxon>Plasmodiophoridae</taxon>
        <taxon>Spongospora</taxon>
    </lineage>
</organism>
<dbReference type="EMBL" id="HACM01005829">
    <property type="protein sequence ID" value="CRZ06271.1"/>
    <property type="molecule type" value="Transcribed_RNA"/>
</dbReference>
<sequence>MCCCKQLVHVLCISHDRRNRVLLGCVSWSAFPEGFFSNQLEVLPFLTCRIHADVYYMFLMSRSRNGSKNGQFSNLLVNNPTFLFSSYLILLHPSQDLRCLYSSPLKQNC</sequence>
<protein>
    <submittedName>
        <fullName evidence="1">Uncharacterized protein</fullName>
    </submittedName>
</protein>
<proteinExistence type="predicted"/>
<dbReference type="EMBL" id="HACM01005830">
    <property type="protein sequence ID" value="CRZ06272.1"/>
    <property type="molecule type" value="Transcribed_RNA"/>
</dbReference>